<dbReference type="EMBL" id="AMGV01000024">
    <property type="protein sequence ID" value="KEF51370.1"/>
    <property type="molecule type" value="Genomic_DNA"/>
</dbReference>
<dbReference type="GO" id="GO:0005524">
    <property type="term" value="F:ATP binding"/>
    <property type="evidence" value="ECO:0007669"/>
    <property type="project" value="UniProtKB-KW"/>
</dbReference>
<dbReference type="GeneID" id="25287413"/>
<gene>
    <name evidence="4" type="ORF">A1O9_12519</name>
</gene>
<evidence type="ECO:0000313" key="5">
    <source>
        <dbReference type="Proteomes" id="UP000027920"/>
    </source>
</evidence>
<dbReference type="VEuPathDB" id="FungiDB:A1O9_12519"/>
<evidence type="ECO:0000256" key="2">
    <source>
        <dbReference type="ARBA" id="ARBA00022840"/>
    </source>
</evidence>
<dbReference type="HOGENOM" id="CLU_1408764_0_0_1"/>
<organism evidence="4 5">
    <name type="scientific">Exophiala aquamarina CBS 119918</name>
    <dbReference type="NCBI Taxonomy" id="1182545"/>
    <lineage>
        <taxon>Eukaryota</taxon>
        <taxon>Fungi</taxon>
        <taxon>Dikarya</taxon>
        <taxon>Ascomycota</taxon>
        <taxon>Pezizomycotina</taxon>
        <taxon>Eurotiomycetes</taxon>
        <taxon>Chaetothyriomycetidae</taxon>
        <taxon>Chaetothyriales</taxon>
        <taxon>Herpotrichiellaceae</taxon>
        <taxon>Exophiala</taxon>
    </lineage>
</organism>
<dbReference type="AlphaFoldDB" id="A0A072P707"/>
<accession>A0A072P707</accession>
<keyword evidence="2" id="KW-0067">ATP-binding</keyword>
<keyword evidence="1" id="KW-0547">Nucleotide-binding</keyword>
<name>A0A072P707_9EURO</name>
<dbReference type="Pfam" id="PF25426">
    <property type="entry name" value="AAA_lid_BCS1"/>
    <property type="match status" value="1"/>
</dbReference>
<proteinExistence type="predicted"/>
<dbReference type="Proteomes" id="UP000027920">
    <property type="component" value="Unassembled WGS sequence"/>
</dbReference>
<dbReference type="RefSeq" id="XP_013253960.1">
    <property type="nucleotide sequence ID" value="XM_013398506.1"/>
</dbReference>
<feature type="domain" description="Mitochondrial chaperone BCS1-like ATPase lid" evidence="3">
    <location>
        <begin position="14"/>
        <end position="57"/>
    </location>
</feature>
<comment type="caution">
    <text evidence="4">The sequence shown here is derived from an EMBL/GenBank/DDBJ whole genome shotgun (WGS) entry which is preliminary data.</text>
</comment>
<evidence type="ECO:0000256" key="1">
    <source>
        <dbReference type="ARBA" id="ARBA00022741"/>
    </source>
</evidence>
<sequence>MYTPHSLKKPARFDTSKIPKLVDLFANTVPAGEFTPAKIQQVLLVYRIRPQAAVDRAVDFVRQKLPDRYREPSFAVTDPKYPQPSHLLIQGFNGNEGIRGTAEEPETDGKTALWVHVSHKRRHQRRAGELSKLQGIVKTVPNDISAKGIASETFLFLPDEGHLVFGCAESIWLDALDATWPAVGKGESNVVVW</sequence>
<protein>
    <recommendedName>
        <fullName evidence="3">Mitochondrial chaperone BCS1-like ATPase lid domain-containing protein</fullName>
    </recommendedName>
</protein>
<evidence type="ECO:0000313" key="4">
    <source>
        <dbReference type="EMBL" id="KEF51370.1"/>
    </source>
</evidence>
<keyword evidence="5" id="KW-1185">Reference proteome</keyword>
<dbReference type="InterPro" id="IPR057495">
    <property type="entry name" value="AAA_lid_BCS1"/>
</dbReference>
<reference evidence="4 5" key="1">
    <citation type="submission" date="2013-03" db="EMBL/GenBank/DDBJ databases">
        <title>The Genome Sequence of Exophiala aquamarina CBS 119918.</title>
        <authorList>
            <consortium name="The Broad Institute Genomics Platform"/>
            <person name="Cuomo C."/>
            <person name="de Hoog S."/>
            <person name="Gorbushina A."/>
            <person name="Walker B."/>
            <person name="Young S.K."/>
            <person name="Zeng Q."/>
            <person name="Gargeya S."/>
            <person name="Fitzgerald M."/>
            <person name="Haas B."/>
            <person name="Abouelleil A."/>
            <person name="Allen A.W."/>
            <person name="Alvarado L."/>
            <person name="Arachchi H.M."/>
            <person name="Berlin A.M."/>
            <person name="Chapman S.B."/>
            <person name="Gainer-Dewar J."/>
            <person name="Goldberg J."/>
            <person name="Griggs A."/>
            <person name="Gujja S."/>
            <person name="Hansen M."/>
            <person name="Howarth C."/>
            <person name="Imamovic A."/>
            <person name="Ireland A."/>
            <person name="Larimer J."/>
            <person name="McCowan C."/>
            <person name="Murphy C."/>
            <person name="Pearson M."/>
            <person name="Poon T.W."/>
            <person name="Priest M."/>
            <person name="Roberts A."/>
            <person name="Saif S."/>
            <person name="Shea T."/>
            <person name="Sisk P."/>
            <person name="Sykes S."/>
            <person name="Wortman J."/>
            <person name="Nusbaum C."/>
            <person name="Birren B."/>
        </authorList>
    </citation>
    <scope>NUCLEOTIDE SEQUENCE [LARGE SCALE GENOMIC DNA]</scope>
    <source>
        <strain evidence="4 5">CBS 119918</strain>
    </source>
</reference>
<evidence type="ECO:0000259" key="3">
    <source>
        <dbReference type="Pfam" id="PF25426"/>
    </source>
</evidence>